<comment type="caution">
    <text evidence="1">The sequence shown here is derived from an EMBL/GenBank/DDBJ whole genome shotgun (WGS) entry which is preliminary data.</text>
</comment>
<protein>
    <submittedName>
        <fullName evidence="1">Uncharacterized protein</fullName>
    </submittedName>
</protein>
<reference evidence="1" key="1">
    <citation type="submission" date="2023-07" db="EMBL/GenBank/DDBJ databases">
        <title>draft genome sequence of fig (Ficus carica).</title>
        <authorList>
            <person name="Takahashi T."/>
            <person name="Nishimura K."/>
        </authorList>
    </citation>
    <scope>NUCLEOTIDE SEQUENCE</scope>
</reference>
<keyword evidence="2" id="KW-1185">Reference proteome</keyword>
<proteinExistence type="predicted"/>
<dbReference type="AlphaFoldDB" id="A0AA88J4X4"/>
<accession>A0AA88J4X4</accession>
<sequence>MALTYVTDSRENATGAGGHRESNIFDSKTQIIEAGQRKRINDRSITWERGRSTVFKGTRVKYVGWHCLKHNLRSVLTEEDFRDMRIKFTIPDDLELRVPDSGETADNPREGRNTLSLDELPNTDYEWKDHYVMARGTINAPGCRWVIPVTWGRPEFLRSRPTKLTPDLQARIKQIMTGHTCPSRVVHRTRSATSKSLVSDLAPNFCFRFFSRDHNYGILKD</sequence>
<evidence type="ECO:0000313" key="2">
    <source>
        <dbReference type="Proteomes" id="UP001187192"/>
    </source>
</evidence>
<name>A0AA88J4X4_FICCA</name>
<evidence type="ECO:0000313" key="1">
    <source>
        <dbReference type="EMBL" id="GMN62180.1"/>
    </source>
</evidence>
<dbReference type="EMBL" id="BTGU01000124">
    <property type="protein sequence ID" value="GMN62180.1"/>
    <property type="molecule type" value="Genomic_DNA"/>
</dbReference>
<gene>
    <name evidence="1" type="ORF">TIFTF001_031259</name>
</gene>
<organism evidence="1 2">
    <name type="scientific">Ficus carica</name>
    <name type="common">Common fig</name>
    <dbReference type="NCBI Taxonomy" id="3494"/>
    <lineage>
        <taxon>Eukaryota</taxon>
        <taxon>Viridiplantae</taxon>
        <taxon>Streptophyta</taxon>
        <taxon>Embryophyta</taxon>
        <taxon>Tracheophyta</taxon>
        <taxon>Spermatophyta</taxon>
        <taxon>Magnoliopsida</taxon>
        <taxon>eudicotyledons</taxon>
        <taxon>Gunneridae</taxon>
        <taxon>Pentapetalae</taxon>
        <taxon>rosids</taxon>
        <taxon>fabids</taxon>
        <taxon>Rosales</taxon>
        <taxon>Moraceae</taxon>
        <taxon>Ficeae</taxon>
        <taxon>Ficus</taxon>
    </lineage>
</organism>
<dbReference type="Proteomes" id="UP001187192">
    <property type="component" value="Unassembled WGS sequence"/>
</dbReference>